<feature type="compositionally biased region" description="Polar residues" evidence="1">
    <location>
        <begin position="136"/>
        <end position="146"/>
    </location>
</feature>
<sequence>MATVGRRAPKCREFVSFTCFQYRKLCFTLDVTFSDSKDNRLRFSEIQIGDIFLRIRGPLFENLVLSRETKSRKNPAPSSTPKVVQTKIFQKTKNPPPAKGVVIKEPSPSSRKPTTDEVAGKDKEKVMEPPPKVKTTSKQAHSSSKVVQLESISGKKRPPPNSRSSPAKKLRTEVSSGPLLAELFRTRPEGL</sequence>
<name>A0ABD1X7M7_9LAMI</name>
<dbReference type="Proteomes" id="UP001604277">
    <property type="component" value="Unassembled WGS sequence"/>
</dbReference>
<reference evidence="3" key="1">
    <citation type="submission" date="2024-07" db="EMBL/GenBank/DDBJ databases">
        <title>Two chromosome-level genome assemblies of Korean endemic species Abeliophyllum distichum and Forsythia ovata (Oleaceae).</title>
        <authorList>
            <person name="Jang H."/>
        </authorList>
    </citation>
    <scope>NUCLEOTIDE SEQUENCE [LARGE SCALE GENOMIC DNA]</scope>
</reference>
<evidence type="ECO:0000313" key="2">
    <source>
        <dbReference type="EMBL" id="KAL2557807.1"/>
    </source>
</evidence>
<feature type="compositionally biased region" description="Basic and acidic residues" evidence="1">
    <location>
        <begin position="113"/>
        <end position="127"/>
    </location>
</feature>
<proteinExistence type="predicted"/>
<evidence type="ECO:0000256" key="1">
    <source>
        <dbReference type="SAM" id="MobiDB-lite"/>
    </source>
</evidence>
<protein>
    <submittedName>
        <fullName evidence="2">Uncharacterized protein</fullName>
    </submittedName>
</protein>
<dbReference type="AlphaFoldDB" id="A0ABD1X7M7"/>
<comment type="caution">
    <text evidence="2">The sequence shown here is derived from an EMBL/GenBank/DDBJ whole genome shotgun (WGS) entry which is preliminary data.</text>
</comment>
<organism evidence="2 3">
    <name type="scientific">Forsythia ovata</name>
    <dbReference type="NCBI Taxonomy" id="205694"/>
    <lineage>
        <taxon>Eukaryota</taxon>
        <taxon>Viridiplantae</taxon>
        <taxon>Streptophyta</taxon>
        <taxon>Embryophyta</taxon>
        <taxon>Tracheophyta</taxon>
        <taxon>Spermatophyta</taxon>
        <taxon>Magnoliopsida</taxon>
        <taxon>eudicotyledons</taxon>
        <taxon>Gunneridae</taxon>
        <taxon>Pentapetalae</taxon>
        <taxon>asterids</taxon>
        <taxon>lamiids</taxon>
        <taxon>Lamiales</taxon>
        <taxon>Oleaceae</taxon>
        <taxon>Forsythieae</taxon>
        <taxon>Forsythia</taxon>
    </lineage>
</organism>
<feature type="region of interest" description="Disordered" evidence="1">
    <location>
        <begin position="68"/>
        <end position="191"/>
    </location>
</feature>
<accession>A0ABD1X7M7</accession>
<evidence type="ECO:0000313" key="3">
    <source>
        <dbReference type="Proteomes" id="UP001604277"/>
    </source>
</evidence>
<dbReference type="EMBL" id="JBFOLJ010000001">
    <property type="protein sequence ID" value="KAL2557807.1"/>
    <property type="molecule type" value="Genomic_DNA"/>
</dbReference>
<gene>
    <name evidence="2" type="ORF">Fot_02546</name>
</gene>
<keyword evidence="3" id="KW-1185">Reference proteome</keyword>
<feature type="compositionally biased region" description="Polar residues" evidence="1">
    <location>
        <begin position="76"/>
        <end position="93"/>
    </location>
</feature>